<dbReference type="SUPFAM" id="SSF159894">
    <property type="entry name" value="YgaC/TfoX-N like"/>
    <property type="match status" value="1"/>
</dbReference>
<dbReference type="EMBL" id="VHLG01000005">
    <property type="protein sequence ID" value="TPW30474.1"/>
    <property type="molecule type" value="Genomic_DNA"/>
</dbReference>
<dbReference type="InterPro" id="IPR007076">
    <property type="entry name" value="TfoX_N"/>
</dbReference>
<gene>
    <name evidence="2" type="ORF">FJU08_10890</name>
</gene>
<dbReference type="Gene3D" id="3.30.1460.30">
    <property type="entry name" value="YgaC/TfoX-N like chaperone"/>
    <property type="match status" value="1"/>
</dbReference>
<protein>
    <submittedName>
        <fullName evidence="2">TfoX/Sxy family protein</fullName>
    </submittedName>
</protein>
<evidence type="ECO:0000259" key="1">
    <source>
        <dbReference type="Pfam" id="PF04993"/>
    </source>
</evidence>
<dbReference type="OrthoDB" id="214902at2"/>
<proteinExistence type="predicted"/>
<dbReference type="Pfam" id="PF04993">
    <property type="entry name" value="TfoX_N"/>
    <property type="match status" value="1"/>
</dbReference>
<accession>A0A506UBV8</accession>
<dbReference type="RefSeq" id="WP_141149044.1">
    <property type="nucleotide sequence ID" value="NZ_VHLG01000005.1"/>
</dbReference>
<dbReference type="Proteomes" id="UP000318801">
    <property type="component" value="Unassembled WGS sequence"/>
</dbReference>
<feature type="domain" description="TfoX N-terminal" evidence="1">
    <location>
        <begin position="13"/>
        <end position="107"/>
    </location>
</feature>
<reference evidence="2 3" key="1">
    <citation type="submission" date="2019-06" db="EMBL/GenBank/DDBJ databases">
        <authorList>
            <person name="Li M."/>
        </authorList>
    </citation>
    <scope>NUCLEOTIDE SEQUENCE [LARGE SCALE GENOMIC DNA]</scope>
    <source>
        <strain evidence="2 3">BGMRC2036</strain>
    </source>
</reference>
<name>A0A506UBV8_9HYPH</name>
<evidence type="ECO:0000313" key="3">
    <source>
        <dbReference type="Proteomes" id="UP000318801"/>
    </source>
</evidence>
<sequence>MAVDEELAMKLRERLEPLQGFSEKKMFGGICFMLNGHMVGAASGRKDSARRFLFRIGKENDAAAAQLGAAEPMMQGGRKMRGFYFVDAETLSDDAFDEWLSIAIENAYSLPPKN</sequence>
<keyword evidence="3" id="KW-1185">Reference proteome</keyword>
<dbReference type="AlphaFoldDB" id="A0A506UBV8"/>
<comment type="caution">
    <text evidence="2">The sequence shown here is derived from an EMBL/GenBank/DDBJ whole genome shotgun (WGS) entry which is preliminary data.</text>
</comment>
<organism evidence="2 3">
    <name type="scientific">Martelella alba</name>
    <dbReference type="NCBI Taxonomy" id="2590451"/>
    <lineage>
        <taxon>Bacteria</taxon>
        <taxon>Pseudomonadati</taxon>
        <taxon>Pseudomonadota</taxon>
        <taxon>Alphaproteobacteria</taxon>
        <taxon>Hyphomicrobiales</taxon>
        <taxon>Aurantimonadaceae</taxon>
        <taxon>Martelella</taxon>
    </lineage>
</organism>
<evidence type="ECO:0000313" key="2">
    <source>
        <dbReference type="EMBL" id="TPW30474.1"/>
    </source>
</evidence>